<sequence>MSDVITHEPRPVEHEQAAMGQGRHRGPVSTQETETSPRGRHRKPTQENDRGESAA</sequence>
<organism evidence="2">
    <name type="scientific">Streptomyces sp. R02</name>
    <dbReference type="NCBI Taxonomy" id="3238623"/>
    <lineage>
        <taxon>Bacteria</taxon>
        <taxon>Bacillati</taxon>
        <taxon>Actinomycetota</taxon>
        <taxon>Actinomycetes</taxon>
        <taxon>Kitasatosporales</taxon>
        <taxon>Streptomycetaceae</taxon>
        <taxon>Streptomyces</taxon>
    </lineage>
</organism>
<name>A0AB39LM86_9ACTN</name>
<dbReference type="RefSeq" id="WP_006129930.1">
    <property type="nucleotide sequence ID" value="NZ_CP163429.1"/>
</dbReference>
<dbReference type="GeneID" id="303244691"/>
<feature type="compositionally biased region" description="Basic and acidic residues" evidence="1">
    <location>
        <begin position="44"/>
        <end position="55"/>
    </location>
</feature>
<proteinExistence type="predicted"/>
<gene>
    <name evidence="2" type="ORF">AB5J57_10215</name>
</gene>
<feature type="compositionally biased region" description="Basic and acidic residues" evidence="1">
    <location>
        <begin position="1"/>
        <end position="16"/>
    </location>
</feature>
<evidence type="ECO:0000313" key="2">
    <source>
        <dbReference type="EMBL" id="XDP93882.1"/>
    </source>
</evidence>
<dbReference type="EMBL" id="CP163429">
    <property type="protein sequence ID" value="XDP93882.1"/>
    <property type="molecule type" value="Genomic_DNA"/>
</dbReference>
<protein>
    <submittedName>
        <fullName evidence="2">Uncharacterized protein</fullName>
    </submittedName>
</protein>
<dbReference type="AlphaFoldDB" id="A0AB39LM86"/>
<accession>A0AB39LM86</accession>
<evidence type="ECO:0000256" key="1">
    <source>
        <dbReference type="SAM" id="MobiDB-lite"/>
    </source>
</evidence>
<feature type="region of interest" description="Disordered" evidence="1">
    <location>
        <begin position="1"/>
        <end position="55"/>
    </location>
</feature>
<reference evidence="2" key="1">
    <citation type="submission" date="2024-07" db="EMBL/GenBank/DDBJ databases">
        <authorList>
            <person name="Yu S.T."/>
        </authorList>
    </citation>
    <scope>NUCLEOTIDE SEQUENCE</scope>
    <source>
        <strain evidence="2">R02</strain>
    </source>
</reference>